<reference evidence="12 14" key="1">
    <citation type="journal article" date="2011" name="Nature">
        <title>The Medicago genome provides insight into the evolution of rhizobial symbioses.</title>
        <authorList>
            <person name="Young N.D."/>
            <person name="Debelle F."/>
            <person name="Oldroyd G.E."/>
            <person name="Geurts R."/>
            <person name="Cannon S.B."/>
            <person name="Udvardi M.K."/>
            <person name="Benedito V.A."/>
            <person name="Mayer K.F."/>
            <person name="Gouzy J."/>
            <person name="Schoof H."/>
            <person name="Van de Peer Y."/>
            <person name="Proost S."/>
            <person name="Cook D.R."/>
            <person name="Meyers B.C."/>
            <person name="Spannagl M."/>
            <person name="Cheung F."/>
            <person name="De Mita S."/>
            <person name="Krishnakumar V."/>
            <person name="Gundlach H."/>
            <person name="Zhou S."/>
            <person name="Mudge J."/>
            <person name="Bharti A.K."/>
            <person name="Murray J.D."/>
            <person name="Naoumkina M.A."/>
            <person name="Rosen B."/>
            <person name="Silverstein K.A."/>
            <person name="Tang H."/>
            <person name="Rombauts S."/>
            <person name="Zhao P.X."/>
            <person name="Zhou P."/>
            <person name="Barbe V."/>
            <person name="Bardou P."/>
            <person name="Bechner M."/>
            <person name="Bellec A."/>
            <person name="Berger A."/>
            <person name="Berges H."/>
            <person name="Bidwell S."/>
            <person name="Bisseling T."/>
            <person name="Choisne N."/>
            <person name="Couloux A."/>
            <person name="Denny R."/>
            <person name="Deshpande S."/>
            <person name="Dai X."/>
            <person name="Doyle J.J."/>
            <person name="Dudez A.M."/>
            <person name="Farmer A.D."/>
            <person name="Fouteau S."/>
            <person name="Franken C."/>
            <person name="Gibelin C."/>
            <person name="Gish J."/>
            <person name="Goldstein S."/>
            <person name="Gonzalez A.J."/>
            <person name="Green P.J."/>
            <person name="Hallab A."/>
            <person name="Hartog M."/>
            <person name="Hua A."/>
            <person name="Humphray S.J."/>
            <person name="Jeong D.H."/>
            <person name="Jing Y."/>
            <person name="Jocker A."/>
            <person name="Kenton S.M."/>
            <person name="Kim D.J."/>
            <person name="Klee K."/>
            <person name="Lai H."/>
            <person name="Lang C."/>
            <person name="Lin S."/>
            <person name="Macmil S.L."/>
            <person name="Magdelenat G."/>
            <person name="Matthews L."/>
            <person name="McCorrison J."/>
            <person name="Monaghan E.L."/>
            <person name="Mun J.H."/>
            <person name="Najar F.Z."/>
            <person name="Nicholson C."/>
            <person name="Noirot C."/>
            <person name="O'Bleness M."/>
            <person name="Paule C.R."/>
            <person name="Poulain J."/>
            <person name="Prion F."/>
            <person name="Qin B."/>
            <person name="Qu C."/>
            <person name="Retzel E.F."/>
            <person name="Riddle C."/>
            <person name="Sallet E."/>
            <person name="Samain S."/>
            <person name="Samson N."/>
            <person name="Sanders I."/>
            <person name="Saurat O."/>
            <person name="Scarpelli C."/>
            <person name="Schiex T."/>
            <person name="Segurens B."/>
            <person name="Severin A.J."/>
            <person name="Sherrier D.J."/>
            <person name="Shi R."/>
            <person name="Sims S."/>
            <person name="Singer S.R."/>
            <person name="Sinharoy S."/>
            <person name="Sterck L."/>
            <person name="Viollet A."/>
            <person name="Wang B.B."/>
            <person name="Wang K."/>
            <person name="Wang M."/>
            <person name="Wang X."/>
            <person name="Warfsmann J."/>
            <person name="Weissenbach J."/>
            <person name="White D.D."/>
            <person name="White J.D."/>
            <person name="Wiley G.B."/>
            <person name="Wincker P."/>
            <person name="Xing Y."/>
            <person name="Yang L."/>
            <person name="Yao Z."/>
            <person name="Ying F."/>
            <person name="Zhai J."/>
            <person name="Zhou L."/>
            <person name="Zuber A."/>
            <person name="Denarie J."/>
            <person name="Dixon R.A."/>
            <person name="May G.D."/>
            <person name="Schwartz D.C."/>
            <person name="Rogers J."/>
            <person name="Quetier F."/>
            <person name="Town C.D."/>
            <person name="Roe B.A."/>
        </authorList>
    </citation>
    <scope>NUCLEOTIDE SEQUENCE [LARGE SCALE GENOMIC DNA]</scope>
    <source>
        <strain evidence="12">A17</strain>
        <strain evidence="13 14">cv. Jemalong A17</strain>
    </source>
</reference>
<evidence type="ECO:0000256" key="7">
    <source>
        <dbReference type="ARBA" id="ARBA00023180"/>
    </source>
</evidence>
<gene>
    <name evidence="12" type="ordered locus">MTR_2g008580</name>
</gene>
<sequence length="207" mass="21014">MASKFSFILSIFVIWAVDFPSASSARDAPSPSADCSTIVVIMADCLSFVSNDSTITKPSGACCSGLKTVLKTSPTCLCDSLKNSANLGVVLNVTKAATLPAACGLSAPPLSNCGCEFFCVYRPCWCCYSWYVSLCHLQIIGGSISPPSPPAAHAPGGTTPSTAPAATTPAATTPAEAPSNVKSAASTLLPISAGSLIVCLLSLFLGL</sequence>
<dbReference type="GO" id="GO:0098552">
    <property type="term" value="C:side of membrane"/>
    <property type="evidence" value="ECO:0007669"/>
    <property type="project" value="UniProtKB-KW"/>
</dbReference>
<dbReference type="SMART" id="SM00499">
    <property type="entry name" value="AAI"/>
    <property type="match status" value="1"/>
</dbReference>
<dbReference type="GO" id="GO:0006869">
    <property type="term" value="P:lipid transport"/>
    <property type="evidence" value="ECO:0007669"/>
    <property type="project" value="InterPro"/>
</dbReference>
<dbReference type="CDD" id="cd00010">
    <property type="entry name" value="AAI_LTSS"/>
    <property type="match status" value="1"/>
</dbReference>
<organism evidence="12 14">
    <name type="scientific">Medicago truncatula</name>
    <name type="common">Barrel medic</name>
    <name type="synonym">Medicago tribuloides</name>
    <dbReference type="NCBI Taxonomy" id="3880"/>
    <lineage>
        <taxon>Eukaryota</taxon>
        <taxon>Viridiplantae</taxon>
        <taxon>Streptophyta</taxon>
        <taxon>Embryophyta</taxon>
        <taxon>Tracheophyta</taxon>
        <taxon>Spermatophyta</taxon>
        <taxon>Magnoliopsida</taxon>
        <taxon>eudicotyledons</taxon>
        <taxon>Gunneridae</taxon>
        <taxon>Pentapetalae</taxon>
        <taxon>rosids</taxon>
        <taxon>fabids</taxon>
        <taxon>Fabales</taxon>
        <taxon>Fabaceae</taxon>
        <taxon>Papilionoideae</taxon>
        <taxon>50 kb inversion clade</taxon>
        <taxon>NPAAA clade</taxon>
        <taxon>Hologalegina</taxon>
        <taxon>IRL clade</taxon>
        <taxon>Trifolieae</taxon>
        <taxon>Medicago</taxon>
    </lineage>
</organism>
<dbReference type="PRINTS" id="PR00382">
    <property type="entry name" value="LIPIDTRNSFER"/>
</dbReference>
<accession>A0A0C3UWD6</accession>
<keyword evidence="3" id="KW-1003">Cell membrane</keyword>
<feature type="region of interest" description="Disordered" evidence="9">
    <location>
        <begin position="148"/>
        <end position="178"/>
    </location>
</feature>
<dbReference type="Gene3D" id="1.10.110.10">
    <property type="entry name" value="Plant lipid-transfer and hydrophobic proteins"/>
    <property type="match status" value="1"/>
</dbReference>
<feature type="chain" id="PRO_5014572348" evidence="10">
    <location>
        <begin position="25"/>
        <end position="207"/>
    </location>
</feature>
<keyword evidence="4" id="KW-0336">GPI-anchor</keyword>
<feature type="signal peptide" evidence="10">
    <location>
        <begin position="1"/>
        <end position="24"/>
    </location>
</feature>
<dbReference type="eggNOG" id="ENOG502S1ZN">
    <property type="taxonomic scope" value="Eukaryota"/>
</dbReference>
<evidence type="ECO:0000313" key="14">
    <source>
        <dbReference type="Proteomes" id="UP000002051"/>
    </source>
</evidence>
<evidence type="ECO:0000259" key="11">
    <source>
        <dbReference type="SMART" id="SM00499"/>
    </source>
</evidence>
<keyword evidence="5 10" id="KW-0732">Signal</keyword>
<reference evidence="12 14" key="2">
    <citation type="journal article" date="2014" name="BMC Genomics">
        <title>An improved genome release (version Mt4.0) for the model legume Medicago truncatula.</title>
        <authorList>
            <person name="Tang H."/>
            <person name="Krishnakumar V."/>
            <person name="Bidwell S."/>
            <person name="Rosen B."/>
            <person name="Chan A."/>
            <person name="Zhou S."/>
            <person name="Gentzbittel L."/>
            <person name="Childs K.L."/>
            <person name="Yandell M."/>
            <person name="Gundlach H."/>
            <person name="Mayer K.F."/>
            <person name="Schwartz D.C."/>
            <person name="Town C.D."/>
        </authorList>
    </citation>
    <scope>GENOME REANNOTATION</scope>
    <source>
        <strain evidence="13 14">cv. Jemalong A17</strain>
    </source>
</reference>
<dbReference type="EnsemblPlants" id="AES63425">
    <property type="protein sequence ID" value="AES63425"/>
    <property type="gene ID" value="MTR_2g008580"/>
</dbReference>
<keyword evidence="6" id="KW-1015">Disulfide bond</keyword>
<dbReference type="SUPFAM" id="SSF47699">
    <property type="entry name" value="Bifunctional inhibitor/lipid-transfer protein/seed storage 2S albumin"/>
    <property type="match status" value="1"/>
</dbReference>
<dbReference type="InterPro" id="IPR043325">
    <property type="entry name" value="LTSS"/>
</dbReference>
<dbReference type="InterPro" id="IPR016140">
    <property type="entry name" value="Bifunc_inhib/LTP/seed_store"/>
</dbReference>
<evidence type="ECO:0000313" key="12">
    <source>
        <dbReference type="EMBL" id="AES63425.2"/>
    </source>
</evidence>
<comment type="subcellular location">
    <subcellularLocation>
        <location evidence="1">Cell membrane</location>
        <topology evidence="1">Lipid-anchor</topology>
        <topology evidence="1">GPI-anchor</topology>
    </subcellularLocation>
</comment>
<dbReference type="Proteomes" id="UP000002051">
    <property type="component" value="Chromosome 2"/>
</dbReference>
<evidence type="ECO:0000256" key="1">
    <source>
        <dbReference type="ARBA" id="ARBA00004609"/>
    </source>
</evidence>
<keyword evidence="4" id="KW-0472">Membrane</keyword>
<evidence type="ECO:0000256" key="2">
    <source>
        <dbReference type="ARBA" id="ARBA00009748"/>
    </source>
</evidence>
<dbReference type="GO" id="GO:0005886">
    <property type="term" value="C:plasma membrane"/>
    <property type="evidence" value="ECO:0007669"/>
    <property type="project" value="UniProtKB-SubCell"/>
</dbReference>
<dbReference type="PANTHER" id="PTHR33044">
    <property type="entry name" value="BIFUNCTIONAL INHIBITOR/LIPID-TRANSFER PROTEIN/SEED STORAGE 2S ALBUMIN SUPERFAMILY PROTEIN-RELATED"/>
    <property type="match status" value="1"/>
</dbReference>
<dbReference type="InterPro" id="IPR036312">
    <property type="entry name" value="Bifun_inhib/LTP/seed_sf"/>
</dbReference>
<dbReference type="HOGENOM" id="CLU_089796_5_2_1"/>
<dbReference type="InterPro" id="IPR000528">
    <property type="entry name" value="Plant_nsLTP"/>
</dbReference>
<dbReference type="Pfam" id="PF14368">
    <property type="entry name" value="LTP_2"/>
    <property type="match status" value="1"/>
</dbReference>
<evidence type="ECO:0000256" key="3">
    <source>
        <dbReference type="ARBA" id="ARBA00022475"/>
    </source>
</evidence>
<dbReference type="PaxDb" id="3880-AES63425"/>
<evidence type="ECO:0000256" key="6">
    <source>
        <dbReference type="ARBA" id="ARBA00023157"/>
    </source>
</evidence>
<evidence type="ECO:0000256" key="10">
    <source>
        <dbReference type="SAM" id="SignalP"/>
    </source>
</evidence>
<evidence type="ECO:0000313" key="13">
    <source>
        <dbReference type="EnsemblPlants" id="AES63425"/>
    </source>
</evidence>
<evidence type="ECO:0000256" key="8">
    <source>
        <dbReference type="ARBA" id="ARBA00023288"/>
    </source>
</evidence>
<evidence type="ECO:0000256" key="5">
    <source>
        <dbReference type="ARBA" id="ARBA00022729"/>
    </source>
</evidence>
<reference evidence="13" key="3">
    <citation type="submission" date="2015-04" db="UniProtKB">
        <authorList>
            <consortium name="EnsemblPlants"/>
        </authorList>
    </citation>
    <scope>IDENTIFICATION</scope>
    <source>
        <strain evidence="13">cv. Jemalong A17</strain>
    </source>
</reference>
<name>G7INT6_MEDTR</name>
<evidence type="ECO:0000256" key="9">
    <source>
        <dbReference type="SAM" id="MobiDB-lite"/>
    </source>
</evidence>
<proteinExistence type="inferred from homology"/>
<keyword evidence="14" id="KW-1185">Reference proteome</keyword>
<dbReference type="GO" id="GO:0008289">
    <property type="term" value="F:lipid binding"/>
    <property type="evidence" value="ECO:0007669"/>
    <property type="project" value="InterPro"/>
</dbReference>
<accession>G7INT6</accession>
<dbReference type="STRING" id="3880.G7INT6"/>
<keyword evidence="8" id="KW-0449">Lipoprotein</keyword>
<feature type="domain" description="Bifunctional inhibitor/plant lipid transfer protein/seed storage helical" evidence="11">
    <location>
        <begin position="35"/>
        <end position="113"/>
    </location>
</feature>
<dbReference type="AlphaFoldDB" id="G7INT6"/>
<comment type="similarity">
    <text evidence="2">Belongs to the plant LTP family.</text>
</comment>
<protein>
    <submittedName>
        <fullName evidence="12">Lipid transfer protein</fullName>
    </submittedName>
</protein>
<feature type="compositionally biased region" description="Low complexity" evidence="9">
    <location>
        <begin position="153"/>
        <end position="178"/>
    </location>
</feature>
<dbReference type="EMBL" id="CM001218">
    <property type="protein sequence ID" value="AES63425.2"/>
    <property type="molecule type" value="Genomic_DNA"/>
</dbReference>
<keyword evidence="7" id="KW-0325">Glycoprotein</keyword>
<dbReference type="FunFam" id="1.10.110.10:FF:000001">
    <property type="entry name" value="Bifunctional inhibitor/lipid-transfer protein/seed storage 2S albumin superfamily protein"/>
    <property type="match status" value="1"/>
</dbReference>
<evidence type="ECO:0000256" key="4">
    <source>
        <dbReference type="ARBA" id="ARBA00022622"/>
    </source>
</evidence>